<keyword evidence="2" id="KW-1185">Reference proteome</keyword>
<sequence>MALSAGLLVGGRATRVVCRHRWLLARGAGDGAGPGHGPGGRGGFVVGRIRGRLRGIVGVVPEGGRGAAEAAKQPPPSIRTRDGTRCTGDGLLRHVRDAEGQFAATTTVDGGGVLQLTNLHGDVAVSLPLDPSRAADVRHYDEYGVPLTGTSAATYGWLGGYQRAAAPPGGSVVMGMRVYTPTTGRFLQPDPVAEGAPSRYAYPSDPVNGSDLDGQRWKKKTWLVKKKKAKKLATSLKAGARLLSAFGRIGITIPSWASRIIGLVLEAVGGGVRWLATEIQLKAAMPKSKGVKITVGWWQKYGSWWNKWIIYPRVQVKRWKK</sequence>
<proteinExistence type="predicted"/>
<gene>
    <name evidence="1" type="ORF">EEJ42_28710</name>
</gene>
<evidence type="ECO:0000313" key="2">
    <source>
        <dbReference type="Proteomes" id="UP000275401"/>
    </source>
</evidence>
<organism evidence="1 2">
    <name type="scientific">Streptomyces botrytidirepellens</name>
    <dbReference type="NCBI Taxonomy" id="2486417"/>
    <lineage>
        <taxon>Bacteria</taxon>
        <taxon>Bacillati</taxon>
        <taxon>Actinomycetota</taxon>
        <taxon>Actinomycetes</taxon>
        <taxon>Kitasatosporales</taxon>
        <taxon>Streptomycetaceae</taxon>
        <taxon>Streptomyces</taxon>
    </lineage>
</organism>
<dbReference type="NCBIfam" id="TIGR03696">
    <property type="entry name" value="Rhs_assc_core"/>
    <property type="match status" value="1"/>
</dbReference>
<dbReference type="InterPro" id="IPR022385">
    <property type="entry name" value="Rhs_assc_core"/>
</dbReference>
<comment type="caution">
    <text evidence="1">The sequence shown here is derived from an EMBL/GenBank/DDBJ whole genome shotgun (WGS) entry which is preliminary data.</text>
</comment>
<evidence type="ECO:0000313" key="1">
    <source>
        <dbReference type="EMBL" id="RNG17903.1"/>
    </source>
</evidence>
<accession>A0A3M8VQ61</accession>
<dbReference type="AlphaFoldDB" id="A0A3M8VQ61"/>
<reference evidence="1 2" key="1">
    <citation type="submission" date="2018-11" db="EMBL/GenBank/DDBJ databases">
        <title>The Potential of Streptomyces as Biocontrol Agents against the Tomato grey mould, Botrytis cinerea (Gray mold) Frontiers in Microbiology.</title>
        <authorList>
            <person name="Li D."/>
        </authorList>
    </citation>
    <scope>NUCLEOTIDE SEQUENCE [LARGE SCALE GENOMIC DNA]</scope>
    <source>
        <strain evidence="1 2">NEAU-LD23</strain>
    </source>
</reference>
<dbReference type="Proteomes" id="UP000275401">
    <property type="component" value="Unassembled WGS sequence"/>
</dbReference>
<dbReference type="Gene3D" id="2.180.10.10">
    <property type="entry name" value="RHS repeat-associated core"/>
    <property type="match status" value="1"/>
</dbReference>
<dbReference type="EMBL" id="RIBZ01000324">
    <property type="protein sequence ID" value="RNG17903.1"/>
    <property type="molecule type" value="Genomic_DNA"/>
</dbReference>
<name>A0A3M8VQ61_9ACTN</name>
<protein>
    <recommendedName>
        <fullName evidence="3">RHS repeat-associated core domain-containing protein</fullName>
    </recommendedName>
</protein>
<evidence type="ECO:0008006" key="3">
    <source>
        <dbReference type="Google" id="ProtNLM"/>
    </source>
</evidence>